<name>A0ABT5EVU5_9BACT</name>
<dbReference type="EMBL" id="JAQNDO010000001">
    <property type="protein sequence ID" value="MDC0745432.1"/>
    <property type="molecule type" value="Genomic_DNA"/>
</dbReference>
<dbReference type="InterPro" id="IPR051911">
    <property type="entry name" value="SDR_oxidoreductase"/>
</dbReference>
<dbReference type="Proteomes" id="UP001221411">
    <property type="component" value="Unassembled WGS sequence"/>
</dbReference>
<dbReference type="Pfam" id="PF00106">
    <property type="entry name" value="adh_short"/>
    <property type="match status" value="1"/>
</dbReference>
<organism evidence="3 4">
    <name type="scientific">Polyangium mundeleinium</name>
    <dbReference type="NCBI Taxonomy" id="2995306"/>
    <lineage>
        <taxon>Bacteria</taxon>
        <taxon>Pseudomonadati</taxon>
        <taxon>Myxococcota</taxon>
        <taxon>Polyangia</taxon>
        <taxon>Polyangiales</taxon>
        <taxon>Polyangiaceae</taxon>
        <taxon>Polyangium</taxon>
    </lineage>
</organism>
<dbReference type="PANTHER" id="PTHR43976">
    <property type="entry name" value="SHORT CHAIN DEHYDROGENASE"/>
    <property type="match status" value="1"/>
</dbReference>
<protein>
    <submittedName>
        <fullName evidence="3">SDR family NAD(P)-dependent oxidoreductase</fullName>
    </submittedName>
</protein>
<dbReference type="InterPro" id="IPR002347">
    <property type="entry name" value="SDR_fam"/>
</dbReference>
<sequence>MNGLFCACFTIEAPGQRTLRVLFARLHSAGKAFLDAHGAAFVTGTSSGIDAGVVLAALEAGDRVVATARNLEELRSAIGRPANDRLAFLPLDVTSEAQAQRSIAAAVDWFGRIDVQGTAHSTAVGCRRRGTVSMLRLNAVSTWSRCD</sequence>
<dbReference type="PANTHER" id="PTHR43976:SF16">
    <property type="entry name" value="SHORT-CHAIN DEHYDROGENASE_REDUCTASE FAMILY PROTEIN"/>
    <property type="match status" value="1"/>
</dbReference>
<keyword evidence="4" id="KW-1185">Reference proteome</keyword>
<dbReference type="Gene3D" id="3.40.50.720">
    <property type="entry name" value="NAD(P)-binding Rossmann-like Domain"/>
    <property type="match status" value="1"/>
</dbReference>
<evidence type="ECO:0000313" key="3">
    <source>
        <dbReference type="EMBL" id="MDC0745432.1"/>
    </source>
</evidence>
<evidence type="ECO:0000313" key="4">
    <source>
        <dbReference type="Proteomes" id="UP001221411"/>
    </source>
</evidence>
<keyword evidence="2" id="KW-0560">Oxidoreductase</keyword>
<dbReference type="RefSeq" id="WP_271922924.1">
    <property type="nucleotide sequence ID" value="NZ_JAQNDO010000001.1"/>
</dbReference>
<dbReference type="InterPro" id="IPR036291">
    <property type="entry name" value="NAD(P)-bd_dom_sf"/>
</dbReference>
<accession>A0ABT5EVU5</accession>
<proteinExistence type="inferred from homology"/>
<gene>
    <name evidence="3" type="ORF">POL67_29135</name>
</gene>
<comment type="similarity">
    <text evidence="1">Belongs to the short-chain dehydrogenases/reductases (SDR) family.</text>
</comment>
<reference evidence="3 4" key="1">
    <citation type="submission" date="2022-11" db="EMBL/GenBank/DDBJ databases">
        <title>Minimal conservation of predation-associated metabolite biosynthetic gene clusters underscores biosynthetic potential of Myxococcota including descriptions for ten novel species: Archangium lansinium sp. nov., Myxococcus landrumus sp. nov., Nannocystis bai.</title>
        <authorList>
            <person name="Ahearne A."/>
            <person name="Stevens C."/>
            <person name="Dowd S."/>
        </authorList>
    </citation>
    <scope>NUCLEOTIDE SEQUENCE [LARGE SCALE GENOMIC DNA]</scope>
    <source>
        <strain evidence="3 4">RJM3</strain>
    </source>
</reference>
<evidence type="ECO:0000256" key="1">
    <source>
        <dbReference type="ARBA" id="ARBA00006484"/>
    </source>
</evidence>
<evidence type="ECO:0000256" key="2">
    <source>
        <dbReference type="ARBA" id="ARBA00023002"/>
    </source>
</evidence>
<dbReference type="SUPFAM" id="SSF51735">
    <property type="entry name" value="NAD(P)-binding Rossmann-fold domains"/>
    <property type="match status" value="1"/>
</dbReference>
<comment type="caution">
    <text evidence="3">The sequence shown here is derived from an EMBL/GenBank/DDBJ whole genome shotgun (WGS) entry which is preliminary data.</text>
</comment>